<organism evidence="9 10">
    <name type="scientific">Aspergillus avenaceus</name>
    <dbReference type="NCBI Taxonomy" id="36643"/>
    <lineage>
        <taxon>Eukaryota</taxon>
        <taxon>Fungi</taxon>
        <taxon>Dikarya</taxon>
        <taxon>Ascomycota</taxon>
        <taxon>Pezizomycotina</taxon>
        <taxon>Eurotiomycetes</taxon>
        <taxon>Eurotiomycetidae</taxon>
        <taxon>Eurotiales</taxon>
        <taxon>Aspergillaceae</taxon>
        <taxon>Aspergillus</taxon>
        <taxon>Aspergillus subgen. Circumdati</taxon>
    </lineage>
</organism>
<dbReference type="InterPro" id="IPR036390">
    <property type="entry name" value="WH_DNA-bd_sf"/>
</dbReference>
<dbReference type="PANTHER" id="PTHR15180">
    <property type="entry name" value="GENERAL TRANSCRIPTION FACTOR 3C POLYPEPTIDE 1"/>
    <property type="match status" value="1"/>
</dbReference>
<dbReference type="Pfam" id="PF20222">
    <property type="entry name" value="DUF6581"/>
    <property type="match status" value="1"/>
</dbReference>
<evidence type="ECO:0000256" key="5">
    <source>
        <dbReference type="ARBA" id="ARBA00023242"/>
    </source>
</evidence>
<feature type="region of interest" description="Disordered" evidence="6">
    <location>
        <begin position="624"/>
        <end position="646"/>
    </location>
</feature>
<feature type="region of interest" description="Disordered" evidence="6">
    <location>
        <begin position="548"/>
        <end position="570"/>
    </location>
</feature>
<feature type="compositionally biased region" description="Basic and acidic residues" evidence="6">
    <location>
        <begin position="1360"/>
        <end position="1370"/>
    </location>
</feature>
<feature type="compositionally biased region" description="Basic and acidic residues" evidence="6">
    <location>
        <begin position="922"/>
        <end position="932"/>
    </location>
</feature>
<evidence type="ECO:0000256" key="4">
    <source>
        <dbReference type="ARBA" id="ARBA00023163"/>
    </source>
</evidence>
<feature type="compositionally biased region" description="Basic and acidic residues" evidence="6">
    <location>
        <begin position="753"/>
        <end position="775"/>
    </location>
</feature>
<keyword evidence="5" id="KW-0539">Nucleus</keyword>
<dbReference type="CDD" id="cd16169">
    <property type="entry name" value="Tau138_eWH"/>
    <property type="match status" value="1"/>
</dbReference>
<evidence type="ECO:0000313" key="9">
    <source>
        <dbReference type="EMBL" id="KAE8154656.1"/>
    </source>
</evidence>
<evidence type="ECO:0000256" key="3">
    <source>
        <dbReference type="ARBA" id="ARBA00023125"/>
    </source>
</evidence>
<feature type="domain" description="Transcription factor tau subunit sfc3/Tfc3 C-terminal" evidence="8">
    <location>
        <begin position="1405"/>
        <end position="1825"/>
    </location>
</feature>
<feature type="region of interest" description="Disordered" evidence="6">
    <location>
        <begin position="1324"/>
        <end position="1370"/>
    </location>
</feature>
<evidence type="ECO:0000256" key="6">
    <source>
        <dbReference type="SAM" id="MobiDB-lite"/>
    </source>
</evidence>
<evidence type="ECO:0000259" key="8">
    <source>
        <dbReference type="Pfam" id="PF20222"/>
    </source>
</evidence>
<evidence type="ECO:0000313" key="10">
    <source>
        <dbReference type="Proteomes" id="UP000325780"/>
    </source>
</evidence>
<dbReference type="InterPro" id="IPR007309">
    <property type="entry name" value="TFIIIC_Bblock-bd"/>
</dbReference>
<sequence>MAPSLRELIDFLLAEIALCGDQGASPSDILEFIETFYAKAAQDASNRGHNVDRRFQEKVWTWLTRNPEVSVGENRAGNNLSLSDVQSRASNSDDASQTPSHVFVSKERTWLAITGHEPDESKVLPTEFALLSIIASRKSSGISQTELVKLSGQDKRSVPKRTDTLQQKGYIEKRAVQIRSTRTSLCTLRRFLDADHPSTEAAGTPAVDADIMDYQEFSSKLFSILQRHQIISRVDLKKLLGFADKWRWRILSRALRKYERIGVLKRVKAMSQYMNSNKYFPCVKLIRVPTEKDQELFLEFSRGITANLEQDDNGELDEDVEPGDEAREPSLFKGGKALTVVKQEESAEEAGRILPVWTPDQTIHNLIFDAVERAGTEGIMNQEIIRVCFGGFYRRPLENTMSRLVECWQLSQPLHLRHLAIVRDTILNRTITQYNHYSANNFQKLVDAGESAWEAVEFTPKNPKVDKVSVPPVDARPELDKHGLPLAVPKKELFKNGDATLLECILAVNPLSYNTTSSDPSAMQSEDGTWSINYGHTKGSALFREEATGSPMVTPKRQKRDYPDVSDMEAGNALGTTMSATKRQKRPREESERFQGMTEKEKLEALGLDETWTEYNVLLIERPTPGVYTTPRGKRRPTGKRQGRPRISRIAVFKSSKLSSLPWFTEEAEATNDSQDAITGETPATTPAIARSATSPVAPNRPDGTPSRSGKRLPNYPTPQGFNPVNRTSIKEGQLPDRDLEPEDVTMVDAEDSQDHLAGRSTMREPKDDKHETPRRSLKRKRDKSPPPTPQEVAPEGSLAEDDHRPSRASRRKVSGTPSKNSRARTRNQRSEDSAVATGTKDLTSQTTHEETETGTASLTSADTRSITQIEEAAQEKSKTVDPTPVVQESSRETPLRDAERPESITDSNKETDSTQKPVPKSQDRENVREKKGSVGFIRRKIVMDIVEMAGGAFPMGTEIWYPFATAWKKSKYKETPDSRTVKATIKHLIESGKLRQLTFSGRDSKGVMVTKSIISKPSVHAEDPLILDMQKKMLAVSPRHYIPTNVEYDANMTKSGSRRVTFGKDGRDPNTVSKIPLEPEITVQLQHKPAFVASQEKRKGLSIQKKLLQRIGPGKENQRKVVRLMSLQKPSAQDSVTGMTSISRPDQIDDLVRRGALQQQRPWRPLHEGLALDRAHRMKRLRKSISSMAPYAMLMNPRQTFQTSTGTFATDGGLAALQVARRTQKKDNMPHSPELYTEYPEGGLPHSLDDLFSKTRRRTLDYSESIDPRSNRFFHDNDVIMRWELRNQELLGQRSADTFYINQTVRDSFNSAPIEGSIRFDVDEPARPFRPAPTPKITRQKARRSLLSDQRGTPSGFAEDSRRQETPRNRRLEKLDASMAADEADGEIQTPGVRPSVRRNRAISQLPDLLVQRIMTAIAVVRALAGGAEGKIVDWTLVLNSFPGHDPQLIQAKGKSILNKSRLQLAKLQNDFQDRFLEAYACGQIPPINYDDLESYDWEGVVDWANTQLDAPRSERLPDLPATKEQFDAVFELREEPSTTLDELYQATQTVTMNRKRALYAGTPFAVPLPEKRKQTARKEELSRLEVAKTWIRANVVTPEDAYRPAEARQDLSRLGNHIDRAIDSLTTERVISMGKRGRVAPGRNFDITDHFLFTLGRKRVIESTQLRRAAKFKTQILDPSLRSAGKFDVNYNAEDGDMMAMINLAAEGRLLLKFRDPPRNKYGLVEGGYITRDIDKHKLRFAVEAHPVKGKYVYGNPLEKQLSAVPAPLPPKATSDGSSWVPEKIPLWCDIHGGFIKLLWELAAAAVAGCVAGRPGISASGISSMVKPTMGAWEVELLLKWMAEVGVMQQAGHDFRGEMTWRTQEWWWMITS</sequence>
<feature type="compositionally biased region" description="Basic and acidic residues" evidence="6">
    <location>
        <begin position="890"/>
        <end position="914"/>
    </location>
</feature>
<feature type="region of interest" description="Disordered" evidence="6">
    <location>
        <begin position="73"/>
        <end position="100"/>
    </location>
</feature>
<dbReference type="GO" id="GO:0003677">
    <property type="term" value="F:DNA binding"/>
    <property type="evidence" value="ECO:0007669"/>
    <property type="project" value="UniProtKB-KW"/>
</dbReference>
<feature type="compositionally biased region" description="Polar residues" evidence="6">
    <location>
        <begin position="718"/>
        <end position="728"/>
    </location>
</feature>
<feature type="region of interest" description="Disordered" evidence="6">
    <location>
        <begin position="687"/>
        <end position="932"/>
    </location>
</feature>
<keyword evidence="2" id="KW-0597">Phosphoprotein</keyword>
<dbReference type="GO" id="GO:0000127">
    <property type="term" value="C:transcription factor TFIIIC complex"/>
    <property type="evidence" value="ECO:0007669"/>
    <property type="project" value="InterPro"/>
</dbReference>
<dbReference type="InterPro" id="IPR036388">
    <property type="entry name" value="WH-like_DNA-bd_sf"/>
</dbReference>
<dbReference type="Proteomes" id="UP000325780">
    <property type="component" value="Unassembled WGS sequence"/>
</dbReference>
<dbReference type="EMBL" id="ML742027">
    <property type="protein sequence ID" value="KAE8154656.1"/>
    <property type="molecule type" value="Genomic_DNA"/>
</dbReference>
<feature type="domain" description="B-block binding subunit of TFIIIC" evidence="7">
    <location>
        <begin position="126"/>
        <end position="192"/>
    </location>
</feature>
<feature type="compositionally biased region" description="Polar residues" evidence="6">
    <location>
        <begin position="76"/>
        <end position="100"/>
    </location>
</feature>
<dbReference type="OrthoDB" id="5403573at2759"/>
<evidence type="ECO:0000259" key="7">
    <source>
        <dbReference type="Pfam" id="PF04182"/>
    </source>
</evidence>
<keyword evidence="10" id="KW-1185">Reference proteome</keyword>
<dbReference type="InterPro" id="IPR044210">
    <property type="entry name" value="Tfc3-like"/>
</dbReference>
<proteinExistence type="predicted"/>
<dbReference type="Pfam" id="PF04182">
    <property type="entry name" value="B-block_TFIIIC"/>
    <property type="match status" value="1"/>
</dbReference>
<evidence type="ECO:0000256" key="2">
    <source>
        <dbReference type="ARBA" id="ARBA00022553"/>
    </source>
</evidence>
<keyword evidence="4" id="KW-0804">Transcription</keyword>
<protein>
    <submittedName>
        <fullName evidence="9">Uncharacterized protein</fullName>
    </submittedName>
</protein>
<comment type="subcellular location">
    <subcellularLocation>
        <location evidence="1">Nucleus</location>
    </subcellularLocation>
</comment>
<dbReference type="SUPFAM" id="SSF46785">
    <property type="entry name" value="Winged helix' DNA-binding domain"/>
    <property type="match status" value="1"/>
</dbReference>
<feature type="compositionally biased region" description="Polar residues" evidence="6">
    <location>
        <begin position="854"/>
        <end position="869"/>
    </location>
</feature>
<name>A0A5N6U7U0_ASPAV</name>
<feature type="compositionally biased region" description="Acidic residues" evidence="6">
    <location>
        <begin position="740"/>
        <end position="752"/>
    </location>
</feature>
<keyword evidence="3" id="KW-0238">DNA-binding</keyword>
<dbReference type="InterPro" id="IPR046488">
    <property type="entry name" value="Sfc3/Tfc3_C"/>
</dbReference>
<reference evidence="9 10" key="1">
    <citation type="submission" date="2019-04" db="EMBL/GenBank/DDBJ databases">
        <title>Friends and foes A comparative genomics study of 23 Aspergillus species from section Flavi.</title>
        <authorList>
            <consortium name="DOE Joint Genome Institute"/>
            <person name="Kjaerbolling I."/>
            <person name="Vesth T."/>
            <person name="Frisvad J.C."/>
            <person name="Nybo J.L."/>
            <person name="Theobald S."/>
            <person name="Kildgaard S."/>
            <person name="Isbrandt T."/>
            <person name="Kuo A."/>
            <person name="Sato A."/>
            <person name="Lyhne E.K."/>
            <person name="Kogle M.E."/>
            <person name="Wiebenga A."/>
            <person name="Kun R.S."/>
            <person name="Lubbers R.J."/>
            <person name="Makela M.R."/>
            <person name="Barry K."/>
            <person name="Chovatia M."/>
            <person name="Clum A."/>
            <person name="Daum C."/>
            <person name="Haridas S."/>
            <person name="He G."/>
            <person name="LaButti K."/>
            <person name="Lipzen A."/>
            <person name="Mondo S."/>
            <person name="Riley R."/>
            <person name="Salamov A."/>
            <person name="Simmons B.A."/>
            <person name="Magnuson J.K."/>
            <person name="Henrissat B."/>
            <person name="Mortensen U.H."/>
            <person name="Larsen T.O."/>
            <person name="Devries R.P."/>
            <person name="Grigoriev I.V."/>
            <person name="Machida M."/>
            <person name="Baker S.E."/>
            <person name="Andersen M.R."/>
        </authorList>
    </citation>
    <scope>NUCLEOTIDE SEQUENCE [LARGE SCALE GENOMIC DNA]</scope>
    <source>
        <strain evidence="9 10">IBT 18842</strain>
    </source>
</reference>
<dbReference type="GO" id="GO:0042791">
    <property type="term" value="P:5S class rRNA transcription by RNA polymerase III"/>
    <property type="evidence" value="ECO:0007669"/>
    <property type="project" value="TreeGrafter"/>
</dbReference>
<dbReference type="PANTHER" id="PTHR15180:SF1">
    <property type="entry name" value="GENERAL TRANSCRIPTION FACTOR 3C POLYPEPTIDE 1"/>
    <property type="match status" value="1"/>
</dbReference>
<evidence type="ECO:0000256" key="1">
    <source>
        <dbReference type="ARBA" id="ARBA00004123"/>
    </source>
</evidence>
<dbReference type="Gene3D" id="1.10.10.10">
    <property type="entry name" value="Winged helix-like DNA-binding domain superfamily/Winged helix DNA-binding domain"/>
    <property type="match status" value="1"/>
</dbReference>
<accession>A0A5N6U7U0</accession>
<dbReference type="GO" id="GO:0006384">
    <property type="term" value="P:transcription initiation at RNA polymerase III promoter"/>
    <property type="evidence" value="ECO:0007669"/>
    <property type="project" value="InterPro"/>
</dbReference>
<dbReference type="InterPro" id="IPR035625">
    <property type="entry name" value="Tfc3-like_eWH"/>
</dbReference>
<feature type="compositionally biased region" description="Basic residues" evidence="6">
    <location>
        <begin position="632"/>
        <end position="646"/>
    </location>
</feature>
<gene>
    <name evidence="9" type="ORF">BDV25DRAFT_93729</name>
</gene>
<dbReference type="GO" id="GO:0005634">
    <property type="term" value="C:nucleus"/>
    <property type="evidence" value="ECO:0007669"/>
    <property type="project" value="UniProtKB-SubCell"/>
</dbReference>